<dbReference type="Proteomes" id="UP001500390">
    <property type="component" value="Unassembled WGS sequence"/>
</dbReference>
<evidence type="ECO:0008006" key="4">
    <source>
        <dbReference type="Google" id="ProtNLM"/>
    </source>
</evidence>
<organism evidence="2 3">
    <name type="scientific">Ornithinibacter aureus</name>
    <dbReference type="NCBI Taxonomy" id="622664"/>
    <lineage>
        <taxon>Bacteria</taxon>
        <taxon>Bacillati</taxon>
        <taxon>Actinomycetota</taxon>
        <taxon>Actinomycetes</taxon>
        <taxon>Micrococcales</taxon>
        <taxon>Intrasporangiaceae</taxon>
        <taxon>Ornithinibacter</taxon>
    </lineage>
</organism>
<feature type="transmembrane region" description="Helical" evidence="1">
    <location>
        <begin position="41"/>
        <end position="61"/>
    </location>
</feature>
<gene>
    <name evidence="2" type="ORF">GCM10023153_13500</name>
</gene>
<keyword evidence="1" id="KW-1133">Transmembrane helix</keyword>
<reference evidence="3" key="1">
    <citation type="journal article" date="2019" name="Int. J. Syst. Evol. Microbiol.">
        <title>The Global Catalogue of Microorganisms (GCM) 10K type strain sequencing project: providing services to taxonomists for standard genome sequencing and annotation.</title>
        <authorList>
            <consortium name="The Broad Institute Genomics Platform"/>
            <consortium name="The Broad Institute Genome Sequencing Center for Infectious Disease"/>
            <person name="Wu L."/>
            <person name="Ma J."/>
        </authorList>
    </citation>
    <scope>NUCLEOTIDE SEQUENCE [LARGE SCALE GENOMIC DNA]</scope>
    <source>
        <strain evidence="3">JCM 17738</strain>
    </source>
</reference>
<keyword evidence="1" id="KW-0812">Transmembrane</keyword>
<keyword evidence="1" id="KW-0472">Membrane</keyword>
<keyword evidence="3" id="KW-1185">Reference proteome</keyword>
<evidence type="ECO:0000313" key="3">
    <source>
        <dbReference type="Proteomes" id="UP001500390"/>
    </source>
</evidence>
<evidence type="ECO:0000313" key="2">
    <source>
        <dbReference type="EMBL" id="GAA4393479.1"/>
    </source>
</evidence>
<dbReference type="EMBL" id="BAABFX010000022">
    <property type="protein sequence ID" value="GAA4393479.1"/>
    <property type="molecule type" value="Genomic_DNA"/>
</dbReference>
<comment type="caution">
    <text evidence="2">The sequence shown here is derived from an EMBL/GenBank/DDBJ whole genome shotgun (WGS) entry which is preliminary data.</text>
</comment>
<name>A0ABP8JN74_9MICO</name>
<accession>A0ABP8JN74</accession>
<evidence type="ECO:0000256" key="1">
    <source>
        <dbReference type="SAM" id="Phobius"/>
    </source>
</evidence>
<proteinExistence type="predicted"/>
<feature type="transmembrane region" description="Helical" evidence="1">
    <location>
        <begin position="6"/>
        <end position="29"/>
    </location>
</feature>
<protein>
    <recommendedName>
        <fullName evidence="4">Major facilitator superfamily (MFS) profile domain-containing protein</fullName>
    </recommendedName>
</protein>
<sequence>MVAWTGRLLVGAVLVLLGIFSLPLTALVFDGEGATRLRGALVGVLAALVGAVIGLVMYFILLSGFDSM</sequence>